<dbReference type="AlphaFoldDB" id="A0AAQ0BRF2"/>
<proteinExistence type="predicted"/>
<protein>
    <submittedName>
        <fullName evidence="2">Uncharacterized protein</fullName>
    </submittedName>
</protein>
<dbReference type="RefSeq" id="WP_127913971.1">
    <property type="nucleotide sequence ID" value="NZ_CP065601.1"/>
</dbReference>
<gene>
    <name evidence="2" type="ORF">I6H06_21165</name>
</gene>
<dbReference type="EMBL" id="CP065601">
    <property type="protein sequence ID" value="QPQ91644.1"/>
    <property type="molecule type" value="Genomic_DNA"/>
</dbReference>
<sequence length="144" mass="15215">MKRIGLAVIAALALSISTAAQADQLRSGVYALRSVPGAQLDYRKLYLAVDNGHITGFFDNPSTAPAANHPDRDPTCRFLLKSTSVARNEVDFATQFGGAQGQPISVSSNAKGVWSVRVHGDLPNCDVPTISTGDALTCRSSDLI</sequence>
<evidence type="ECO:0000313" key="2">
    <source>
        <dbReference type="EMBL" id="QPQ91644.1"/>
    </source>
</evidence>
<dbReference type="GeneID" id="45699066"/>
<feature type="signal peptide" evidence="1">
    <location>
        <begin position="1"/>
        <end position="22"/>
    </location>
</feature>
<evidence type="ECO:0000313" key="3">
    <source>
        <dbReference type="Proteomes" id="UP000594892"/>
    </source>
</evidence>
<reference evidence="2 3" key="1">
    <citation type="submission" date="2020-12" db="EMBL/GenBank/DDBJ databases">
        <title>FDA dAtabase for Regulatory Grade micrObial Sequences (FDA-ARGOS): Supporting development and validation of Infectious Disease Dx tests.</title>
        <authorList>
            <person name="Minogue T."/>
            <person name="Wolcott M."/>
            <person name="Wasieloski L."/>
            <person name="Aguilar W."/>
            <person name="Moore D."/>
            <person name="Jaissle J."/>
            <person name="Tallon L."/>
            <person name="Sadzewicz L."/>
            <person name="Zhao X."/>
            <person name="Boylan J."/>
            <person name="Ott S."/>
            <person name="Bowen H."/>
            <person name="Vavikolanu K."/>
            <person name="Mehta A."/>
            <person name="Aluvathingal J."/>
            <person name="Nadendla S."/>
            <person name="Yan Y."/>
            <person name="Sichtig H."/>
        </authorList>
    </citation>
    <scope>NUCLEOTIDE SEQUENCE [LARGE SCALE GENOMIC DNA]</scope>
    <source>
        <strain evidence="2 3">FDAARGOS_949</strain>
    </source>
</reference>
<name>A0AAQ0BRF2_BURGL</name>
<organism evidence="2 3">
    <name type="scientific">Burkholderia glumae</name>
    <name type="common">Pseudomonas glumae</name>
    <dbReference type="NCBI Taxonomy" id="337"/>
    <lineage>
        <taxon>Bacteria</taxon>
        <taxon>Pseudomonadati</taxon>
        <taxon>Pseudomonadota</taxon>
        <taxon>Betaproteobacteria</taxon>
        <taxon>Burkholderiales</taxon>
        <taxon>Burkholderiaceae</taxon>
        <taxon>Burkholderia</taxon>
    </lineage>
</organism>
<dbReference type="Proteomes" id="UP000594892">
    <property type="component" value="Chromosome 2"/>
</dbReference>
<accession>A0AAQ0BRF2</accession>
<keyword evidence="1" id="KW-0732">Signal</keyword>
<feature type="chain" id="PRO_5043007455" evidence="1">
    <location>
        <begin position="23"/>
        <end position="144"/>
    </location>
</feature>
<evidence type="ECO:0000256" key="1">
    <source>
        <dbReference type="SAM" id="SignalP"/>
    </source>
</evidence>